<dbReference type="PANTHER" id="PTHR47354:SF1">
    <property type="entry name" value="CARNITINE MONOOXYGENASE REDUCTASE SUBUNIT"/>
    <property type="match status" value="1"/>
</dbReference>
<dbReference type="Gene3D" id="3.10.20.30">
    <property type="match status" value="1"/>
</dbReference>
<keyword evidence="2" id="KW-0285">Flavoprotein</keyword>
<dbReference type="PROSITE" id="PS00197">
    <property type="entry name" value="2FE2S_FER_1"/>
    <property type="match status" value="1"/>
</dbReference>
<dbReference type="Pfam" id="PF00175">
    <property type="entry name" value="NAD_binding_1"/>
    <property type="match status" value="1"/>
</dbReference>
<sequence length="324" mass="33837">MNGDDTHEVLVAQARYEAAGVLSLRLRGDSPLPAWTAGAHVDLMLPSGLVRQYSLCGDTDDPEYTVAVLHEADGRGGSAEIHTSGLVGKHLQIRGPRNRFILEPAVSYVFVAGGIGITPLLAMVRHAVDDGTPWELHFGGRRADTLAFTGELQRLATVSDGAVSLHSDDVDGPLPLADILAAAPAGAAVYGCGPPGMLAALGDAAALTRPELPVRFERFVTDPSLSSVADTVSDTDGAFEVELASTGETVPVAAGGSILDAVRTVRPDIMSSCEEGFCGTCEAKVLKGTPVHRDTILTERERARGASMMICVGSCSSPRLVLDL</sequence>
<dbReference type="PROSITE" id="PS51085">
    <property type="entry name" value="2FE2S_FER_2"/>
    <property type="match status" value="1"/>
</dbReference>
<dbReference type="PROSITE" id="PS51384">
    <property type="entry name" value="FAD_FR"/>
    <property type="match status" value="1"/>
</dbReference>
<protein>
    <submittedName>
        <fullName evidence="10">Ferredoxin-NADP reductase</fullName>
    </submittedName>
</protein>
<dbReference type="SUPFAM" id="SSF52343">
    <property type="entry name" value="Ferredoxin reductase-like, C-terminal NADP-linked domain"/>
    <property type="match status" value="1"/>
</dbReference>
<organism evidence="10 11">
    <name type="scientific">Pseudonocardia parietis</name>
    <dbReference type="NCBI Taxonomy" id="570936"/>
    <lineage>
        <taxon>Bacteria</taxon>
        <taxon>Bacillati</taxon>
        <taxon>Actinomycetota</taxon>
        <taxon>Actinomycetes</taxon>
        <taxon>Pseudonocardiales</taxon>
        <taxon>Pseudonocardiaceae</taxon>
        <taxon>Pseudonocardia</taxon>
    </lineage>
</organism>
<dbReference type="InterPro" id="IPR017927">
    <property type="entry name" value="FAD-bd_FR_type"/>
</dbReference>
<comment type="cofactor">
    <cofactor evidence="1">
        <name>FAD</name>
        <dbReference type="ChEBI" id="CHEBI:57692"/>
    </cofactor>
</comment>
<keyword evidence="5" id="KW-0560">Oxidoreductase</keyword>
<dbReference type="InterPro" id="IPR012675">
    <property type="entry name" value="Beta-grasp_dom_sf"/>
</dbReference>
<evidence type="ECO:0000256" key="6">
    <source>
        <dbReference type="ARBA" id="ARBA00023004"/>
    </source>
</evidence>
<dbReference type="InterPro" id="IPR006058">
    <property type="entry name" value="2Fe2S_fd_BS"/>
</dbReference>
<keyword evidence="3" id="KW-0001">2Fe-2S</keyword>
<gene>
    <name evidence="10" type="ORF">JOF36_006370</name>
</gene>
<dbReference type="PRINTS" id="PR00409">
    <property type="entry name" value="PHDIOXRDTASE"/>
</dbReference>
<reference evidence="10 11" key="1">
    <citation type="submission" date="2021-03" db="EMBL/GenBank/DDBJ databases">
        <title>Sequencing the genomes of 1000 actinobacteria strains.</title>
        <authorList>
            <person name="Klenk H.-P."/>
        </authorList>
    </citation>
    <scope>NUCLEOTIDE SEQUENCE [LARGE SCALE GENOMIC DNA]</scope>
    <source>
        <strain evidence="10 11">DSM 45256</strain>
    </source>
</reference>
<dbReference type="InterPro" id="IPR036010">
    <property type="entry name" value="2Fe-2S_ferredoxin-like_sf"/>
</dbReference>
<evidence type="ECO:0000256" key="5">
    <source>
        <dbReference type="ARBA" id="ARBA00023002"/>
    </source>
</evidence>
<dbReference type="CDD" id="cd00207">
    <property type="entry name" value="fer2"/>
    <property type="match status" value="1"/>
</dbReference>
<dbReference type="Gene3D" id="3.40.50.80">
    <property type="entry name" value="Nucleotide-binding domain of ferredoxin-NADP reductase (FNR) module"/>
    <property type="match status" value="1"/>
</dbReference>
<dbReference type="Proteomes" id="UP001519295">
    <property type="component" value="Unassembled WGS sequence"/>
</dbReference>
<dbReference type="InterPro" id="IPR001433">
    <property type="entry name" value="OxRdtase_FAD/NAD-bd"/>
</dbReference>
<dbReference type="Pfam" id="PF00111">
    <property type="entry name" value="Fer2"/>
    <property type="match status" value="1"/>
</dbReference>
<evidence type="ECO:0000256" key="2">
    <source>
        <dbReference type="ARBA" id="ARBA00022630"/>
    </source>
</evidence>
<evidence type="ECO:0000259" key="8">
    <source>
        <dbReference type="PROSITE" id="PS51085"/>
    </source>
</evidence>
<keyword evidence="6" id="KW-0408">Iron</keyword>
<evidence type="ECO:0000313" key="10">
    <source>
        <dbReference type="EMBL" id="MBP2370674.1"/>
    </source>
</evidence>
<evidence type="ECO:0000259" key="9">
    <source>
        <dbReference type="PROSITE" id="PS51384"/>
    </source>
</evidence>
<accession>A0ABS4W4X2</accession>
<dbReference type="Gene3D" id="2.40.30.10">
    <property type="entry name" value="Translation factors"/>
    <property type="match status" value="1"/>
</dbReference>
<dbReference type="SUPFAM" id="SSF54292">
    <property type="entry name" value="2Fe-2S ferredoxin-like"/>
    <property type="match status" value="1"/>
</dbReference>
<dbReference type="EMBL" id="JAGINU010000001">
    <property type="protein sequence ID" value="MBP2370674.1"/>
    <property type="molecule type" value="Genomic_DNA"/>
</dbReference>
<keyword evidence="11" id="KW-1185">Reference proteome</keyword>
<dbReference type="InterPro" id="IPR039261">
    <property type="entry name" value="FNR_nucleotide-bd"/>
</dbReference>
<dbReference type="InterPro" id="IPR017938">
    <property type="entry name" value="Riboflavin_synthase-like_b-brl"/>
</dbReference>
<feature type="domain" description="FAD-binding FR-type" evidence="9">
    <location>
        <begin position="4"/>
        <end position="103"/>
    </location>
</feature>
<name>A0ABS4W4X2_9PSEU</name>
<evidence type="ECO:0000256" key="4">
    <source>
        <dbReference type="ARBA" id="ARBA00022723"/>
    </source>
</evidence>
<comment type="caution">
    <text evidence="10">The sequence shown here is derived from an EMBL/GenBank/DDBJ whole genome shotgun (WGS) entry which is preliminary data.</text>
</comment>
<dbReference type="SUPFAM" id="SSF63380">
    <property type="entry name" value="Riboflavin synthase domain-like"/>
    <property type="match status" value="1"/>
</dbReference>
<dbReference type="PANTHER" id="PTHR47354">
    <property type="entry name" value="NADH OXIDOREDUCTASE HCR"/>
    <property type="match status" value="1"/>
</dbReference>
<feature type="domain" description="2Fe-2S ferredoxin-type" evidence="8">
    <location>
        <begin position="239"/>
        <end position="324"/>
    </location>
</feature>
<keyword evidence="7" id="KW-0411">Iron-sulfur</keyword>
<evidence type="ECO:0000256" key="7">
    <source>
        <dbReference type="ARBA" id="ARBA00023014"/>
    </source>
</evidence>
<dbReference type="CDD" id="cd06185">
    <property type="entry name" value="PDR_like"/>
    <property type="match status" value="1"/>
</dbReference>
<proteinExistence type="predicted"/>
<dbReference type="RefSeq" id="WP_210034149.1">
    <property type="nucleotide sequence ID" value="NZ_JAGINU010000001.1"/>
</dbReference>
<dbReference type="InterPro" id="IPR001041">
    <property type="entry name" value="2Fe-2S_ferredoxin-type"/>
</dbReference>
<dbReference type="InterPro" id="IPR050415">
    <property type="entry name" value="MRET"/>
</dbReference>
<keyword evidence="4" id="KW-0479">Metal-binding</keyword>
<evidence type="ECO:0000313" key="11">
    <source>
        <dbReference type="Proteomes" id="UP001519295"/>
    </source>
</evidence>
<evidence type="ECO:0000256" key="1">
    <source>
        <dbReference type="ARBA" id="ARBA00001974"/>
    </source>
</evidence>
<evidence type="ECO:0000256" key="3">
    <source>
        <dbReference type="ARBA" id="ARBA00022714"/>
    </source>
</evidence>